<evidence type="ECO:0000313" key="3">
    <source>
        <dbReference type="Proteomes" id="UP000324897"/>
    </source>
</evidence>
<keyword evidence="3" id="KW-1185">Reference proteome</keyword>
<feature type="compositionally biased region" description="Polar residues" evidence="1">
    <location>
        <begin position="280"/>
        <end position="293"/>
    </location>
</feature>
<protein>
    <recommendedName>
        <fullName evidence="4">Mediator complex subunit 15 KIX domain-containing protein</fullName>
    </recommendedName>
</protein>
<feature type="region of interest" description="Disordered" evidence="1">
    <location>
        <begin position="273"/>
        <end position="309"/>
    </location>
</feature>
<evidence type="ECO:0000313" key="2">
    <source>
        <dbReference type="EMBL" id="TVU41168.1"/>
    </source>
</evidence>
<dbReference type="AlphaFoldDB" id="A0A5J9VZ33"/>
<sequence>MNVEQAAQLPGQMSGQAVQMNQVGGSGVGVGGADGLPQHQPMQDAVNPGGIDAQFVMLRNSMREKIFEYIGRKQSSAEWRRRLPELARRLEDILFRKFSIKNDYYNMMRGPVEPQLQFAIRTLSAENQQNLQAPRQTASGAGMVPQNANMDTSMQDAILSASAVGIPSSSTRTVYAGADHLKKELSEMNKSLKEQYVEGLSDLYEISKKLNVDNHIASQKPTNQHEEVKSFKSILERSLHPLQINKSCDQPCPEENVPTYKRQMISILNSEEWTPEKRFQQSAGQAPSTSGTQRALGMLSTEESHVKKA</sequence>
<dbReference type="EMBL" id="RWGY01000007">
    <property type="protein sequence ID" value="TVU41168.1"/>
    <property type="molecule type" value="Genomic_DNA"/>
</dbReference>
<dbReference type="Proteomes" id="UP000324897">
    <property type="component" value="Chromosome 4"/>
</dbReference>
<gene>
    <name evidence="2" type="ORF">EJB05_14667</name>
</gene>
<evidence type="ECO:0008006" key="4">
    <source>
        <dbReference type="Google" id="ProtNLM"/>
    </source>
</evidence>
<evidence type="ECO:0000256" key="1">
    <source>
        <dbReference type="SAM" id="MobiDB-lite"/>
    </source>
</evidence>
<dbReference type="OrthoDB" id="692477at2759"/>
<accession>A0A5J9VZ33</accession>
<comment type="caution">
    <text evidence="2">The sequence shown here is derived from an EMBL/GenBank/DDBJ whole genome shotgun (WGS) entry which is preliminary data.</text>
</comment>
<organism evidence="2 3">
    <name type="scientific">Eragrostis curvula</name>
    <name type="common">weeping love grass</name>
    <dbReference type="NCBI Taxonomy" id="38414"/>
    <lineage>
        <taxon>Eukaryota</taxon>
        <taxon>Viridiplantae</taxon>
        <taxon>Streptophyta</taxon>
        <taxon>Embryophyta</taxon>
        <taxon>Tracheophyta</taxon>
        <taxon>Spermatophyta</taxon>
        <taxon>Magnoliopsida</taxon>
        <taxon>Liliopsida</taxon>
        <taxon>Poales</taxon>
        <taxon>Poaceae</taxon>
        <taxon>PACMAD clade</taxon>
        <taxon>Chloridoideae</taxon>
        <taxon>Eragrostideae</taxon>
        <taxon>Eragrostidinae</taxon>
        <taxon>Eragrostis</taxon>
    </lineage>
</organism>
<name>A0A5J9VZ33_9POAL</name>
<proteinExistence type="predicted"/>
<dbReference type="Gramene" id="TVU41168">
    <property type="protein sequence ID" value="TVU41168"/>
    <property type="gene ID" value="EJB05_14667"/>
</dbReference>
<reference evidence="2 3" key="1">
    <citation type="journal article" date="2019" name="Sci. Rep.">
        <title>A high-quality genome of Eragrostis curvula grass provides insights into Poaceae evolution and supports new strategies to enhance forage quality.</title>
        <authorList>
            <person name="Carballo J."/>
            <person name="Santos B.A.C.M."/>
            <person name="Zappacosta D."/>
            <person name="Garbus I."/>
            <person name="Selva J.P."/>
            <person name="Gallo C.A."/>
            <person name="Diaz A."/>
            <person name="Albertini E."/>
            <person name="Caccamo M."/>
            <person name="Echenique V."/>
        </authorList>
    </citation>
    <scope>NUCLEOTIDE SEQUENCE [LARGE SCALE GENOMIC DNA]</scope>
    <source>
        <strain evidence="3">cv. Victoria</strain>
        <tissue evidence="2">Leaf</tissue>
    </source>
</reference>